<feature type="chain" id="PRO_5035719917" description="Secreted protein" evidence="2">
    <location>
        <begin position="24"/>
        <end position="156"/>
    </location>
</feature>
<comment type="caution">
    <text evidence="3">The sequence shown here is derived from an EMBL/GenBank/DDBJ whole genome shotgun (WGS) entry which is preliminary data.</text>
</comment>
<sequence length="156" mass="16702">MLESGSMAALAVVCSWLLVYGAAEGVGGKQFSRTGYPQVPWLRGGFPASRGDEFKQNKATSNVWWPLPGGNRNPSARAQDRTGDERGESGPTAGVPSSRGAGFGQANRRYRRDYGGLDNQGFYPGAPLWGSGLGYGRPGGDYGRDFGYQSDGWRSK</sequence>
<dbReference type="EMBL" id="CAJHNH020001497">
    <property type="protein sequence ID" value="CAG5123304.1"/>
    <property type="molecule type" value="Genomic_DNA"/>
</dbReference>
<evidence type="ECO:0008006" key="5">
    <source>
        <dbReference type="Google" id="ProtNLM"/>
    </source>
</evidence>
<evidence type="ECO:0000256" key="2">
    <source>
        <dbReference type="SAM" id="SignalP"/>
    </source>
</evidence>
<organism evidence="3 4">
    <name type="scientific">Candidula unifasciata</name>
    <dbReference type="NCBI Taxonomy" id="100452"/>
    <lineage>
        <taxon>Eukaryota</taxon>
        <taxon>Metazoa</taxon>
        <taxon>Spiralia</taxon>
        <taxon>Lophotrochozoa</taxon>
        <taxon>Mollusca</taxon>
        <taxon>Gastropoda</taxon>
        <taxon>Heterobranchia</taxon>
        <taxon>Euthyneura</taxon>
        <taxon>Panpulmonata</taxon>
        <taxon>Eupulmonata</taxon>
        <taxon>Stylommatophora</taxon>
        <taxon>Helicina</taxon>
        <taxon>Helicoidea</taxon>
        <taxon>Geomitridae</taxon>
        <taxon>Candidula</taxon>
    </lineage>
</organism>
<feature type="compositionally biased region" description="Basic and acidic residues" evidence="1">
    <location>
        <begin position="78"/>
        <end position="88"/>
    </location>
</feature>
<evidence type="ECO:0000313" key="4">
    <source>
        <dbReference type="Proteomes" id="UP000678393"/>
    </source>
</evidence>
<evidence type="ECO:0000313" key="3">
    <source>
        <dbReference type="EMBL" id="CAG5123304.1"/>
    </source>
</evidence>
<reference evidence="3" key="1">
    <citation type="submission" date="2021-04" db="EMBL/GenBank/DDBJ databases">
        <authorList>
            <consortium name="Molecular Ecology Group"/>
        </authorList>
    </citation>
    <scope>NUCLEOTIDE SEQUENCE</scope>
</reference>
<keyword evidence="2" id="KW-0732">Signal</keyword>
<accession>A0A8S3Z1U3</accession>
<gene>
    <name evidence="3" type="ORF">CUNI_LOCUS8862</name>
</gene>
<dbReference type="AlphaFoldDB" id="A0A8S3Z1U3"/>
<keyword evidence="4" id="KW-1185">Reference proteome</keyword>
<dbReference type="Proteomes" id="UP000678393">
    <property type="component" value="Unassembled WGS sequence"/>
</dbReference>
<evidence type="ECO:0000256" key="1">
    <source>
        <dbReference type="SAM" id="MobiDB-lite"/>
    </source>
</evidence>
<proteinExistence type="predicted"/>
<feature type="signal peptide" evidence="2">
    <location>
        <begin position="1"/>
        <end position="23"/>
    </location>
</feature>
<name>A0A8S3Z1U3_9EUPU</name>
<protein>
    <recommendedName>
        <fullName evidence="5">Secreted protein</fullName>
    </recommendedName>
</protein>
<feature type="region of interest" description="Disordered" evidence="1">
    <location>
        <begin position="50"/>
        <end position="106"/>
    </location>
</feature>